<keyword evidence="1" id="KW-1185">Reference proteome</keyword>
<protein>
    <submittedName>
        <fullName evidence="2">Uncharacterized protein isoform X3</fullName>
    </submittedName>
</protein>
<evidence type="ECO:0000313" key="2">
    <source>
        <dbReference type="RefSeq" id="XP_017032580.2"/>
    </source>
</evidence>
<reference evidence="1" key="1">
    <citation type="submission" date="2025-05" db="UniProtKB">
        <authorList>
            <consortium name="RefSeq"/>
        </authorList>
    </citation>
    <scope>NUCLEOTIDE SEQUENCE [LARGE SCALE GENOMIC DNA]</scope>
    <source>
        <strain evidence="1">14028-0561.14</strain>
    </source>
</reference>
<sequence length="87" mass="9890">MSEPENNDSLISNVASETCYLDLDYSEIDVENELKSCDCSLIGLEDDSATNISELKIRKQLNVYKHVCPSQTYLIQQMDLRIRKSTA</sequence>
<proteinExistence type="predicted"/>
<dbReference type="GeneID" id="108081850"/>
<dbReference type="Proteomes" id="UP001652661">
    <property type="component" value="Chromosome 2R"/>
</dbReference>
<dbReference type="OrthoDB" id="7872077at2759"/>
<dbReference type="GO" id="GO:0008270">
    <property type="term" value="F:zinc ion binding"/>
    <property type="evidence" value="ECO:0007669"/>
    <property type="project" value="UniProtKB-KW"/>
</dbReference>
<organism evidence="1 2">
    <name type="scientific">Drosophila kikkawai</name>
    <name type="common">Fruit fly</name>
    <dbReference type="NCBI Taxonomy" id="30033"/>
    <lineage>
        <taxon>Eukaryota</taxon>
        <taxon>Metazoa</taxon>
        <taxon>Ecdysozoa</taxon>
        <taxon>Arthropoda</taxon>
        <taxon>Hexapoda</taxon>
        <taxon>Insecta</taxon>
        <taxon>Pterygota</taxon>
        <taxon>Neoptera</taxon>
        <taxon>Endopterygota</taxon>
        <taxon>Diptera</taxon>
        <taxon>Brachycera</taxon>
        <taxon>Muscomorpha</taxon>
        <taxon>Ephydroidea</taxon>
        <taxon>Drosophilidae</taxon>
        <taxon>Drosophila</taxon>
        <taxon>Sophophora</taxon>
    </lineage>
</organism>
<gene>
    <name evidence="2" type="primary">LOC108081850</name>
</gene>
<dbReference type="RefSeq" id="XP_017032580.2">
    <property type="nucleotide sequence ID" value="XM_017177091.2"/>
</dbReference>
<accession>A0A6P4IVJ4</accession>
<reference evidence="2" key="2">
    <citation type="submission" date="2025-08" db="UniProtKB">
        <authorList>
            <consortium name="RefSeq"/>
        </authorList>
    </citation>
    <scope>IDENTIFICATION</scope>
    <source>
        <strain evidence="2">14028-0561.14</strain>
        <tissue evidence="2">Whole fly</tissue>
    </source>
</reference>
<dbReference type="AlphaFoldDB" id="A0A6P4IVJ4"/>
<evidence type="ECO:0000313" key="1">
    <source>
        <dbReference type="Proteomes" id="UP001652661"/>
    </source>
</evidence>
<dbReference type="GO" id="GO:0003723">
    <property type="term" value="F:RNA binding"/>
    <property type="evidence" value="ECO:0007669"/>
    <property type="project" value="TreeGrafter"/>
</dbReference>
<dbReference type="GO" id="GO:0071011">
    <property type="term" value="C:precatalytic spliceosome"/>
    <property type="evidence" value="ECO:0007669"/>
    <property type="project" value="TreeGrafter"/>
</dbReference>
<name>A0A6P4IVJ4_DROKI</name>